<dbReference type="EMBL" id="BJVJ01000007">
    <property type="protein sequence ID" value="GEL22248.1"/>
    <property type="molecule type" value="Genomic_DNA"/>
</dbReference>
<accession>A0A511DGW9</accession>
<dbReference type="AlphaFoldDB" id="A0A511DGW9"/>
<evidence type="ECO:0000313" key="2">
    <source>
        <dbReference type="EMBL" id="GEL22248.1"/>
    </source>
</evidence>
<keyword evidence="3" id="KW-1185">Reference proteome</keyword>
<organism evidence="2 3">
    <name type="scientific">Pseudonocardia sulfidoxydans NBRC 16205</name>
    <dbReference type="NCBI Taxonomy" id="1223511"/>
    <lineage>
        <taxon>Bacteria</taxon>
        <taxon>Bacillati</taxon>
        <taxon>Actinomycetota</taxon>
        <taxon>Actinomycetes</taxon>
        <taxon>Pseudonocardiales</taxon>
        <taxon>Pseudonocardiaceae</taxon>
        <taxon>Pseudonocardia</taxon>
    </lineage>
</organism>
<evidence type="ECO:0000313" key="3">
    <source>
        <dbReference type="Proteomes" id="UP000321685"/>
    </source>
</evidence>
<dbReference type="OrthoDB" id="244056at2"/>
<dbReference type="RefSeq" id="WP_147103214.1">
    <property type="nucleotide sequence ID" value="NZ_BJVJ01000007.1"/>
</dbReference>
<name>A0A511DGW9_9PSEU</name>
<evidence type="ECO:0000256" key="1">
    <source>
        <dbReference type="SAM" id="MobiDB-lite"/>
    </source>
</evidence>
<dbReference type="Proteomes" id="UP000321685">
    <property type="component" value="Unassembled WGS sequence"/>
</dbReference>
<comment type="caution">
    <text evidence="2">The sequence shown here is derived from an EMBL/GenBank/DDBJ whole genome shotgun (WGS) entry which is preliminary data.</text>
</comment>
<proteinExistence type="predicted"/>
<reference evidence="2 3" key="1">
    <citation type="submission" date="2019-07" db="EMBL/GenBank/DDBJ databases">
        <title>Whole genome shotgun sequence of Pseudonocardia sulfidoxydans NBRC 16205.</title>
        <authorList>
            <person name="Hosoyama A."/>
            <person name="Uohara A."/>
            <person name="Ohji S."/>
            <person name="Ichikawa N."/>
        </authorList>
    </citation>
    <scope>NUCLEOTIDE SEQUENCE [LARGE SCALE GENOMIC DNA]</scope>
    <source>
        <strain evidence="2 3">NBRC 16205</strain>
    </source>
</reference>
<protein>
    <submittedName>
        <fullName evidence="2">Uncharacterized protein</fullName>
    </submittedName>
</protein>
<feature type="region of interest" description="Disordered" evidence="1">
    <location>
        <begin position="1"/>
        <end position="22"/>
    </location>
</feature>
<sequence>MSTTATPESILAAQGLPTGDNYDLPTSSRTFADGGRFRLEVSGVERLSNLEALLVEAKRHDVFVHRIISFGGGATLLDKGELRAFGQLAAENGIEVVACPGPRAGWDSGRQLTSREGISAGKRIRGVDNIRYLLHDVLRIFDAGLRGLLVIDEGVLDVLNTARTRGDIPEDAFFKVSVYAGHANPASVRLLENLGADSVNPVGDLSRPMLSAIRSAVSVPLDVWAITFDSFGGMTRLWEAADIARVAAPVYFKIEPGESEEVMYNGWTDAEFHDRLIRHKVRHAAILRELASTVDPDVRLSPAPSAR</sequence>
<gene>
    <name evidence="2" type="ORF">PSU4_12020</name>
</gene>